<feature type="compositionally biased region" description="Polar residues" evidence="1">
    <location>
        <begin position="2468"/>
        <end position="2483"/>
    </location>
</feature>
<organism evidence="3 4">
    <name type="scientific">Rhodofomes roseus</name>
    <dbReference type="NCBI Taxonomy" id="34475"/>
    <lineage>
        <taxon>Eukaryota</taxon>
        <taxon>Fungi</taxon>
        <taxon>Dikarya</taxon>
        <taxon>Basidiomycota</taxon>
        <taxon>Agaricomycotina</taxon>
        <taxon>Agaricomycetes</taxon>
        <taxon>Polyporales</taxon>
        <taxon>Rhodofomes</taxon>
    </lineage>
</organism>
<accession>A0A4Y9YTU2</accession>
<protein>
    <recommendedName>
        <fullName evidence="2">Csf1 N-terminal domain-containing protein</fullName>
    </recommendedName>
</protein>
<feature type="region of interest" description="Disordered" evidence="1">
    <location>
        <begin position="1152"/>
        <end position="1249"/>
    </location>
</feature>
<feature type="region of interest" description="Disordered" evidence="1">
    <location>
        <begin position="1971"/>
        <end position="1995"/>
    </location>
</feature>
<dbReference type="STRING" id="34475.A0A4Y9YTU2"/>
<dbReference type="Proteomes" id="UP000298390">
    <property type="component" value="Unassembled WGS sequence"/>
</dbReference>
<sequence>MLNIVLLIACVLTAILLLLYLFYWNRVLALVISIVLRIAFWNQAESSIWLDIGAVQFSVIAGRIAFKDLRYYSSNQTIRVVKGQISWRYWIRKPAEEEDLSHAHVLGEDPKQTVHLPLSCRVHLSLQGFEWFIYNRTAAYENILSQMADDVPPTPAPTPAVPSISLDARSTLRKMFSRTSTTAERGAGPSLFLTSSLYLKAPSHVKRLVSWIRLQLPNFDPKNLLPMGIEVSKGAIICGNASTPNLLVAEFSKAEGTYGIVQARSKYDLYKQLLNLKFENTSVHYFENADFDARMADVGLRLREHIERSGDIHMKHPGFLTYLYYYKLWTRLKLWSVESTSHARARSFVRRLFGRSVPVPHPPTSWAWWRAPKAPEDETPIGADFSKLEYAIERKILEAPTLEILYYADVVGIVPAEPSRPSTDSSSLDPFDIGNGDLPPEWGIDFVVKGGFLRYGPWADRQRAILQSCFFPPSYHDAEAGIRLKPGDTRTWTGLKVFIELRDGVTLHVPFREASKDWQWDGKVDVPDRPRRREAAFIHVKAGDSSTISYIMPMVASTTGFHPLLEVHLDTLTVTSSLNDMRLLIAQSCRVRCQLPTPLQWNGERTWTFSVLLRRTQLFLLRDHINMLTDLGRDWSSGPPSDYHRFIPMHYVVELDLHDYELNTYVNDHNIIDKPLIKEDNAILALHGMRLSTIVQIPLVKFRPEATTVSFRLEAPDMSIRLTLPRWNTYSLYPTPDRTNVGRIGFLSLDGSYRYHADVREYNVDQLKLDFAARDMVYKAFGWTIRHFMILRENYFGSFTHFCTLSEYLEKKRKGQSITDPTELQYRPGKSNSMEVEVGLYVDGGLLVLPAALPGFEQYSLADANEAKTEDLGSCLILNCPILQLQLRTNDYFMEMSLNVDTVAGHLEDHCSDQSLFGRARERDPSHGAIILDELDITANRLFGLQPKTATYVCIWEIHAGSLKASLSAYQARLLSAVGSSFGLNFSDPFNAPAKDFALPVDPDVTFIKVSLGSAFLIWLAADSAIEMAFPEGVRFDSNDLAGKAYMKVMSVRVPSGYLKALNMTKEHSRDWHDTAGLTFDVNMDVYSAPPGWQEKAQAQTSFVNEQDSMTGRAACLYTLADAHSPRHLLPSGRGLVDSDIYLPQLRVPHHDVRDRVRPDRMQRSTANGSGPWRTLPGSLAAGQLSESEGDEGLPENMRDARLASSRPPGSSRDDKRSTEEESMQSGDESDDEDLTESAEWDSDESDELHVGTERPIVYQYRELIGHYKASSLRQPALWDSTPYVLSQKPRITWRQHEGKSSRKSQRPVHMEMPCAIPPEDHIDTTVIRLSCSRGVDIWVTPLVIQTAQSLLHDFSYNVSNKENSAYDVLLKAATQQLTPELRFDTFMVEYVRFSTPAPGSGRRRLVLDAQVRSLTVACGGFVAIDTAGDNNASDDHTAAVGCDQPKTCAVLYTSLDNGDLGWTHTVYSDVDSHSALTTSLGRLSVALSDTGAQDKGLGRKGSSPSPAAVDVKIGASTASITRREVALSLGAIEASLEDRALGLVESFVTASLEYATSALDTLRQYQAYDLNTMNRLVIHRVVEHSRQRTIVDPLSTIQPSYLVQKGLPDQLRRSNCFKFLVYLRSCLRSFATQERREVLDIPTGANSNITLRDLHLLLEDQAFGQSTDEDTSGLPKHAFMEQLFYNPRTQVPRGSRGAYTMPISASLHLGVITVNINHTADHGRSTLVLGPLNVGARVGSPNFLPAPHLVSSKSYSNLASTDRRGRELLHIALSFSLQDLDITIMPQMIGLAQRIACLPNTVSKSKPSMDAVQPPGMASSLMAALLSGSYIDVAFSIHSACFSAAAERLSVEFGISHLKYAATALSKPPSGSPAVVERHYSMNHSLLVEGTSLRLRSRDRTVASGEGMAMASFDVRRSRCSVTLLREPQQGLVVRVVSGVDNVGLMIPRSALNLYRSVDDWKAAYLASPQGIHSPSSSPPIPNTSPSGETETTRPPLRLSFRMACGSAGVTLQIARGTWFSWEVQETVIDLATPENPGQILPISFGLQAGPHVIGISTKSHSRVTGPSTSHIRVELPIATLKGQYSDYTVHGVSLVETFHLTVKLADWDTLLSVYQKSEQGFNDLIHLVQETRPTIEHTSTNSSQRRETTLGGSFRMKGFRIGVEGHSSTVFLECDDISGSMENQADLGWQIRLTDLSLSLASRASSRSALDRGHRSAFVTIDFEAKMKGTAFSDRHTLEMIATKFHAVMQPTSVGELSDFVDHLQAEVLVREADRASELAQFKEKTKNIMRSFDVKSGDANDPQTAWLDQYNVYLTIRHIGIAFPLAAFPDLQMSRSGSQDDATVVRAFLFSIKSVTFGTEHGESGQATMKGFSFQFVSRFRQSVDADFGGESHHTQNRMLYPEMTAQVRSERSTGGRRIRIAANVSGFILDLDPSIPYYVFSLVDVYRQGRERMDQLASNITWSGDKTNADKQNTPTTESTRYDSLPSSNMLLSLNFSSGKVRMHSTSLSETSVRGRAVSGLSDRLEEYGPEMGVETFDLPVVTVWGEYRAGTRSRRTSINKQKVDPSVLMFKATIHSSQNILRPTLLPFVTKIVSHVENRLRQSSRPLSQLPPTAVQHIVLESATGQESVLDPVDPVPGLKISLCLRIDQSRLELTCQPDVNVIAGLHWDSGGFIVNISPGFRRVSFTGSVAGLTVALKHGFLSEDCVKLDARNLAFNVTFAKTDVGPDKVISSISVVVDTEFSGGVRFSRLQDVLCFKAVWLDRIPVLSGPVATPATPQPHASQTTSRSTSAGQELTTAILLRFRSVNLDADLGQSISYVKLRIDNMLVRTKLCDDASELTLSIAQFAVLASGNVSGQVTVPNFEFQTIRHGEGKSDGFSGGRMLDLTMRSGVFNVDLESEYQKLIQYRAEPVEVKIFDDWSKVSEQVPSEKRHVDVAFTVSGTEVIIVMNVRTIPKLVSYADKFKATLDSQREGASKESKAFRIASSPKPDNPLSAVANAMLKSTRSRLREETGVNYKIGQRMSLRLDVLRLVVFPRSMRDSELAQFVGRDVHARLDRMVEVTALPAKRDLELSFSSMSTSRISQLNHAMLAKENLDDCTQWLLALMKDAPEATIFGLPSMDIRMNSEENLVDDRRTLAYDFSSRFTVKEGAKNREDIYITLNMSLYTWLTSLRKAFTREMQQAQAAGDVRGGPAAIVQQVASSRKRAAESAVAAMRADEELDEQIAGSPTQGRPHISRATTLAVSPSRAASPKSPKFPMPLSPTSALRLTSPINNGFDPASLAMPPTPGKIGLVYEPRERHIERLTMRQLGEATPDVMHPFFMKKAGFSLEDSLPQYVHEYATMPTEEIMKALLKLYSKQLTSNQKDEPVVSV</sequence>
<dbReference type="Pfam" id="PF21678">
    <property type="entry name" value="Csf1_N"/>
    <property type="match status" value="1"/>
</dbReference>
<proteinExistence type="predicted"/>
<evidence type="ECO:0000313" key="4">
    <source>
        <dbReference type="Proteomes" id="UP000298390"/>
    </source>
</evidence>
<feature type="compositionally biased region" description="Acidic residues" evidence="1">
    <location>
        <begin position="1228"/>
        <end position="1247"/>
    </location>
</feature>
<feature type="region of interest" description="Disordered" evidence="1">
    <location>
        <begin position="3226"/>
        <end position="3266"/>
    </location>
</feature>
<dbReference type="PANTHER" id="PTHR32085:SF3">
    <property type="entry name" value="PROTEIN CSF1"/>
    <property type="match status" value="1"/>
</dbReference>
<evidence type="ECO:0000259" key="2">
    <source>
        <dbReference type="Pfam" id="PF21678"/>
    </source>
</evidence>
<dbReference type="EMBL" id="SEKV01000076">
    <property type="protein sequence ID" value="TFY65183.1"/>
    <property type="molecule type" value="Genomic_DNA"/>
</dbReference>
<feature type="compositionally biased region" description="Low complexity" evidence="1">
    <location>
        <begin position="3252"/>
        <end position="3261"/>
    </location>
</feature>
<evidence type="ECO:0000313" key="3">
    <source>
        <dbReference type="EMBL" id="TFY65183.1"/>
    </source>
</evidence>
<name>A0A4Y9YTU2_9APHY</name>
<evidence type="ECO:0000256" key="1">
    <source>
        <dbReference type="SAM" id="MobiDB-lite"/>
    </source>
</evidence>
<dbReference type="InterPro" id="IPR029636">
    <property type="entry name" value="Csf1"/>
</dbReference>
<dbReference type="GO" id="GO:0016020">
    <property type="term" value="C:membrane"/>
    <property type="evidence" value="ECO:0007669"/>
    <property type="project" value="InterPro"/>
</dbReference>
<comment type="caution">
    <text evidence="3">The sequence shown here is derived from an EMBL/GenBank/DDBJ whole genome shotgun (WGS) entry which is preliminary data.</text>
</comment>
<feature type="region of interest" description="Disordered" evidence="1">
    <location>
        <begin position="2468"/>
        <end position="2488"/>
    </location>
</feature>
<feature type="compositionally biased region" description="Basic and acidic residues" evidence="1">
    <location>
        <begin position="1152"/>
        <end position="1163"/>
    </location>
</feature>
<reference evidence="3 4" key="1">
    <citation type="submission" date="2019-01" db="EMBL/GenBank/DDBJ databases">
        <title>Genome sequencing of the rare red list fungi Fomitopsis rosea.</title>
        <authorList>
            <person name="Buettner E."/>
            <person name="Kellner H."/>
        </authorList>
    </citation>
    <scope>NUCLEOTIDE SEQUENCE [LARGE SCALE GENOMIC DNA]</scope>
    <source>
        <strain evidence="3 4">DSM 105464</strain>
    </source>
</reference>
<dbReference type="GO" id="GO:0006113">
    <property type="term" value="P:fermentation"/>
    <property type="evidence" value="ECO:0007669"/>
    <property type="project" value="InterPro"/>
</dbReference>
<dbReference type="InterPro" id="IPR048636">
    <property type="entry name" value="Csf1_N"/>
</dbReference>
<feature type="domain" description="Csf1 N-terminal" evidence="2">
    <location>
        <begin position="18"/>
        <end position="814"/>
    </location>
</feature>
<gene>
    <name evidence="3" type="ORF">EVJ58_g2137</name>
</gene>
<dbReference type="PANTHER" id="PTHR32085">
    <property type="entry name" value="PROTEIN CSF1"/>
    <property type="match status" value="1"/>
</dbReference>